<feature type="region of interest" description="Disordered" evidence="1">
    <location>
        <begin position="1113"/>
        <end position="1174"/>
    </location>
</feature>
<name>A0A0M9G0S0_LEPPY</name>
<dbReference type="GeneID" id="26905365"/>
<feature type="region of interest" description="Disordered" evidence="1">
    <location>
        <begin position="899"/>
        <end position="935"/>
    </location>
</feature>
<dbReference type="OrthoDB" id="245575at2759"/>
<organism evidence="2 3">
    <name type="scientific">Leptomonas pyrrhocoris</name>
    <name type="common">Firebug parasite</name>
    <dbReference type="NCBI Taxonomy" id="157538"/>
    <lineage>
        <taxon>Eukaryota</taxon>
        <taxon>Discoba</taxon>
        <taxon>Euglenozoa</taxon>
        <taxon>Kinetoplastea</taxon>
        <taxon>Metakinetoplastina</taxon>
        <taxon>Trypanosomatida</taxon>
        <taxon>Trypanosomatidae</taxon>
        <taxon>Leishmaniinae</taxon>
        <taxon>Leptomonas</taxon>
    </lineage>
</organism>
<feature type="compositionally biased region" description="Low complexity" evidence="1">
    <location>
        <begin position="452"/>
        <end position="468"/>
    </location>
</feature>
<feature type="compositionally biased region" description="Low complexity" evidence="1">
    <location>
        <begin position="786"/>
        <end position="799"/>
    </location>
</feature>
<feature type="compositionally biased region" description="Basic residues" evidence="1">
    <location>
        <begin position="613"/>
        <end position="623"/>
    </location>
</feature>
<feature type="compositionally biased region" description="Polar residues" evidence="1">
    <location>
        <begin position="670"/>
        <end position="679"/>
    </location>
</feature>
<dbReference type="EMBL" id="LGTL01000009">
    <property type="protein sequence ID" value="KPA80060.1"/>
    <property type="molecule type" value="Genomic_DNA"/>
</dbReference>
<sequence length="1422" mass="157121">MFAKLKESIGKAGKGVKGGIEKAGHSIKKGVEEANRSLTQSRSHHSSPEKKKSGLKSSAATTHDNKSEKAHTTAASERKSEQASTSAAPATTTTAAASAQASRPSSVHSDKSSKASLPDTATFAETAAGPRSRTGTPTPRPPPPPPPQHRGTPKRANSKTPVETPPAAPAAAAATPAVVEEASKLSRAPSTASANSLHLTDGDEAETPGSIRFTVEPGSAVKESTPRKAAQVEEVKEDNDDDGEEGKTADLTTEGSLDIAVEEDDDTQSRTEDVMEKVKAEPAGTKKSTKETSQKAPPMTSGATSTGKSGKIAKEEVGEADGHGTKGGKERTNGTSKPSKASTATPATTEEGKGGAKDAKVKSGTLRKATPLHTRVAGSRNGGNATRAPKKPPFSSRGGGGETNVRFAEDELERPVEKKIGKDEKKQRHRNGSRPVDGVEEEDDASDKPEAAHAASASHSRNRSSSSSLDGEGKRVDAAGEESQRQRRGFRLSPAKDDGSETDGSGSEERTGNDVRERGKARKSTAELRHCKERPSSRDISREKRREARPRDEGERYRPTSASAGARDRTQSRHSSQPSHPRERRNDLDEDRNTWRRRRGDRETPSFTTPTRAQRRGSTHRLSLRAMDGGALVEECLRDTENYARGSERRRRNSPRSSSRGHHDGETVQRRSAMQTTYQLDYPDWSRYRDESSEGDDDAFLVRVGGVSSRHAGSSRRSPPGSVRRSSPLASSSFHRLSFYDEDDALAAEAVSEPERFRAHSAARRHSRSGRRHDGYGSGGEEAVPRRVGGSRSPSSSVHSVEEDDWYGRSGGGWHERQRAYGVARQRPRQRSGDYAPPHDASSHGSERNATHVGGVRHRYDPPRPRSASRASSERRRSSVGRAEDGRLYGSWRQLTEERDDPDYYFSDAPRKRQNGGSWRSRSRGGAFAPSPPRSPLWAHRSSFGRAALGVSPNLERLQPVQRGGSSAVLSPLRGRRAGSARRPNDKSASHNTSALRTSHSRPASARSEEEILEEVEWKLDALGQQIVEEDKVRERAMMRSPFQRLYHLNNRRDRDERREKVFQLNRLERIRDRIVSGSLEEDIVRREERLRRQEEMLTNPNGVFLRLYQNTSGRRSQTGQSTVNASNSRHSTPHESTMNAGAAAAAGAASPNATGVSKASNRPGSATRRTLSKAQRLAMCDRLYGGALAGVNRKEERMKQSVEERRQREVEELLIARLVAQLQLQHAQMHPREKKAPQTLAELEQEARGELDKMRREDPKGYEDKLLRGRVLTTKEQTLMSKRLWMHGYVSKEKLEARKERDELRGCTFQPEVNDYDAFYRVKTKRGDTSDGEQSVGESEQQDVASDDTEHQARRKEVDRCKELYRKGMKAKAHEAELRDERDRETRLKILRGRMASDHHFRRRVELDPSLAERFLKSLVV</sequence>
<feature type="compositionally biased region" description="Low complexity" evidence="1">
    <location>
        <begin position="169"/>
        <end position="180"/>
    </location>
</feature>
<feature type="compositionally biased region" description="Basic and acidic residues" evidence="1">
    <location>
        <begin position="471"/>
        <end position="485"/>
    </location>
</feature>
<feature type="compositionally biased region" description="Polar residues" evidence="1">
    <location>
        <begin position="188"/>
        <end position="198"/>
    </location>
</feature>
<feature type="region of interest" description="Disordered" evidence="1">
    <location>
        <begin position="955"/>
        <end position="1008"/>
    </location>
</feature>
<feature type="compositionally biased region" description="Basic and acidic residues" evidence="1">
    <location>
        <begin position="19"/>
        <end position="35"/>
    </location>
</feature>
<feature type="compositionally biased region" description="Polar residues" evidence="1">
    <location>
        <begin position="1152"/>
        <end position="1174"/>
    </location>
</feature>
<feature type="compositionally biased region" description="Basic and acidic residues" evidence="1">
    <location>
        <begin position="841"/>
        <end position="850"/>
    </location>
</feature>
<evidence type="ECO:0000313" key="3">
    <source>
        <dbReference type="Proteomes" id="UP000037923"/>
    </source>
</evidence>
<dbReference type="Proteomes" id="UP000037923">
    <property type="component" value="Unassembled WGS sequence"/>
</dbReference>
<comment type="caution">
    <text evidence="2">The sequence shown here is derived from an EMBL/GenBank/DDBJ whole genome shotgun (WGS) entry which is preliminary data.</text>
</comment>
<dbReference type="VEuPathDB" id="TriTrypDB:LpyrH10_09_1740"/>
<dbReference type="RefSeq" id="XP_015658499.1">
    <property type="nucleotide sequence ID" value="XM_015802983.1"/>
</dbReference>
<feature type="region of interest" description="Disordered" evidence="1">
    <location>
        <begin position="1"/>
        <end position="734"/>
    </location>
</feature>
<feature type="compositionally biased region" description="Polar residues" evidence="1">
    <location>
        <begin position="1333"/>
        <end position="1345"/>
    </location>
</feature>
<feature type="compositionally biased region" description="Basic and acidic residues" evidence="1">
    <location>
        <begin position="312"/>
        <end position="332"/>
    </location>
</feature>
<feature type="compositionally biased region" description="Acidic residues" evidence="1">
    <location>
        <begin position="235"/>
        <end position="244"/>
    </location>
</feature>
<feature type="compositionally biased region" description="Low complexity" evidence="1">
    <location>
        <begin position="916"/>
        <end position="926"/>
    </location>
</feature>
<dbReference type="OMA" id="DSKEYPM"/>
<keyword evidence="3" id="KW-1185">Reference proteome</keyword>
<reference evidence="2 3" key="1">
    <citation type="submission" date="2015-07" db="EMBL/GenBank/DDBJ databases">
        <title>High-quality genome of monoxenous trypanosomatid Leptomonas pyrrhocoris.</title>
        <authorList>
            <person name="Flegontov P."/>
            <person name="Butenko A."/>
            <person name="Firsov S."/>
            <person name="Vlcek C."/>
            <person name="Logacheva M.D."/>
            <person name="Field M."/>
            <person name="Filatov D."/>
            <person name="Flegontova O."/>
            <person name="Gerasimov E."/>
            <person name="Jackson A.P."/>
            <person name="Kelly S."/>
            <person name="Opperdoes F."/>
            <person name="O'Reilly A."/>
            <person name="Votypka J."/>
            <person name="Yurchenko V."/>
            <person name="Lukes J."/>
        </authorList>
    </citation>
    <scope>NUCLEOTIDE SEQUENCE [LARGE SCALE GENOMIC DNA]</scope>
    <source>
        <strain evidence="2">H10</strain>
    </source>
</reference>
<evidence type="ECO:0000313" key="2">
    <source>
        <dbReference type="EMBL" id="KPA80060.1"/>
    </source>
</evidence>
<protein>
    <submittedName>
        <fullName evidence="2">Uncharacterized protein</fullName>
    </submittedName>
</protein>
<feature type="compositionally biased region" description="Basic and acidic residues" evidence="1">
    <location>
        <begin position="224"/>
        <end position="234"/>
    </location>
</feature>
<feature type="region of interest" description="Disordered" evidence="1">
    <location>
        <begin position="1327"/>
        <end position="1359"/>
    </location>
</feature>
<evidence type="ECO:0000256" key="1">
    <source>
        <dbReference type="SAM" id="MobiDB-lite"/>
    </source>
</evidence>
<gene>
    <name evidence="2" type="ORF">ABB37_05074</name>
</gene>
<feature type="compositionally biased region" description="Pro residues" evidence="1">
    <location>
        <begin position="138"/>
        <end position="148"/>
    </location>
</feature>
<feature type="compositionally biased region" description="Low complexity" evidence="1">
    <location>
        <begin position="1141"/>
        <end position="1150"/>
    </location>
</feature>
<feature type="compositionally biased region" description="Basic and acidic residues" evidence="1">
    <location>
        <begin position="1349"/>
        <end position="1359"/>
    </location>
</feature>
<feature type="compositionally biased region" description="Polar residues" evidence="1">
    <location>
        <begin position="990"/>
        <end position="1002"/>
    </location>
</feature>
<feature type="compositionally biased region" description="Basic and acidic residues" evidence="1">
    <location>
        <begin position="580"/>
        <end position="604"/>
    </location>
</feature>
<feature type="compositionally biased region" description="Basic and acidic residues" evidence="1">
    <location>
        <begin position="267"/>
        <end position="280"/>
    </location>
</feature>
<feature type="compositionally biased region" description="Basic and acidic residues" evidence="1">
    <location>
        <begin position="507"/>
        <end position="558"/>
    </location>
</feature>
<feature type="compositionally biased region" description="Basic and acidic residues" evidence="1">
    <location>
        <begin position="63"/>
        <end position="81"/>
    </location>
</feature>
<feature type="compositionally biased region" description="Low complexity" evidence="1">
    <location>
        <begin position="82"/>
        <end position="107"/>
    </location>
</feature>
<feature type="compositionally biased region" description="Low complexity" evidence="1">
    <location>
        <begin position="335"/>
        <end position="349"/>
    </location>
</feature>
<feature type="compositionally biased region" description="Basic residues" evidence="1">
    <location>
        <begin position="759"/>
        <end position="771"/>
    </location>
</feature>
<accession>A0A0M9G0S0</accession>
<feature type="compositionally biased region" description="Basic and acidic residues" evidence="1">
    <location>
        <begin position="350"/>
        <end position="361"/>
    </location>
</feature>
<feature type="compositionally biased region" description="Low complexity" evidence="1">
    <location>
        <begin position="702"/>
        <end position="734"/>
    </location>
</feature>
<feature type="region of interest" description="Disordered" evidence="1">
    <location>
        <begin position="751"/>
        <end position="885"/>
    </location>
</feature>
<feature type="compositionally biased region" description="Basic and acidic residues" evidence="1">
    <location>
        <begin position="872"/>
        <end position="885"/>
    </location>
</feature>
<proteinExistence type="predicted"/>
<feature type="compositionally biased region" description="Basic and acidic residues" evidence="1">
    <location>
        <begin position="407"/>
        <end position="426"/>
    </location>
</feature>
<feature type="compositionally biased region" description="Polar residues" evidence="1">
    <location>
        <begin position="1113"/>
        <end position="1140"/>
    </location>
</feature>